<keyword evidence="3" id="KW-0143">Chaperone</keyword>
<dbReference type="GO" id="GO:0005524">
    <property type="term" value="F:ATP binding"/>
    <property type="evidence" value="ECO:0007669"/>
    <property type="project" value="UniProtKB-KW"/>
</dbReference>
<accession>A0A644WYZ9</accession>
<protein>
    <submittedName>
        <fullName evidence="6">ATP-dependent Clp protease ATP-binding subunit ClpC</fullName>
    </submittedName>
</protein>
<evidence type="ECO:0000259" key="4">
    <source>
        <dbReference type="SMART" id="SM00382"/>
    </source>
</evidence>
<dbReference type="CDD" id="cd19499">
    <property type="entry name" value="RecA-like_ClpB_Hsp104-like"/>
    <property type="match status" value="1"/>
</dbReference>
<feature type="domain" description="Clp ATPase C-terminal" evidence="5">
    <location>
        <begin position="160"/>
        <end position="240"/>
    </location>
</feature>
<sequence>MGPSGVGKTELAKALAEAVYGSEEALVRIDMSEYMERHSVSRLVGSPPGYIGYDDGGQLTERIRRRPYCVLLLDEIEKAHPDVWNILLQLLEEGCLTDSQGRKVDFRNVILIMTGNIGSMSPKSAGFGATAEGAVMAEAKRTFRPELLNRIDEIIVFAPLGPDSLARIARRLICELSARADSAGCELVVEDAVIEHLAASPGARQLRRAVETELEDELARLLLSGTERAVATVEGGRIQVTAGQ</sequence>
<comment type="caution">
    <text evidence="6">The sequence shown here is derived from an EMBL/GenBank/DDBJ whole genome shotgun (WGS) entry which is preliminary data.</text>
</comment>
<dbReference type="GO" id="GO:0006508">
    <property type="term" value="P:proteolysis"/>
    <property type="evidence" value="ECO:0007669"/>
    <property type="project" value="UniProtKB-KW"/>
</dbReference>
<dbReference type="Pfam" id="PF07724">
    <property type="entry name" value="AAA_2"/>
    <property type="match status" value="1"/>
</dbReference>
<evidence type="ECO:0000259" key="5">
    <source>
        <dbReference type="SMART" id="SM01086"/>
    </source>
</evidence>
<keyword evidence="2 6" id="KW-0067">ATP-binding</keyword>
<dbReference type="PROSITE" id="PS00871">
    <property type="entry name" value="CLPAB_2"/>
    <property type="match status" value="1"/>
</dbReference>
<organism evidence="6">
    <name type="scientific">bioreactor metagenome</name>
    <dbReference type="NCBI Taxonomy" id="1076179"/>
    <lineage>
        <taxon>unclassified sequences</taxon>
        <taxon>metagenomes</taxon>
        <taxon>ecological metagenomes</taxon>
    </lineage>
</organism>
<proteinExistence type="predicted"/>
<dbReference type="EMBL" id="VSSQ01001510">
    <property type="protein sequence ID" value="MPM08937.1"/>
    <property type="molecule type" value="Genomic_DNA"/>
</dbReference>
<dbReference type="GO" id="GO:0016887">
    <property type="term" value="F:ATP hydrolysis activity"/>
    <property type="evidence" value="ECO:0007669"/>
    <property type="project" value="InterPro"/>
</dbReference>
<keyword evidence="1" id="KW-0547">Nucleotide-binding</keyword>
<dbReference type="InterPro" id="IPR019489">
    <property type="entry name" value="Clp_ATPase_C"/>
</dbReference>
<dbReference type="GO" id="GO:0005737">
    <property type="term" value="C:cytoplasm"/>
    <property type="evidence" value="ECO:0007669"/>
    <property type="project" value="TreeGrafter"/>
</dbReference>
<reference evidence="6" key="1">
    <citation type="submission" date="2019-08" db="EMBL/GenBank/DDBJ databases">
        <authorList>
            <person name="Kucharzyk K."/>
            <person name="Murdoch R.W."/>
            <person name="Higgins S."/>
            <person name="Loffler F."/>
        </authorList>
    </citation>
    <scope>NUCLEOTIDE SEQUENCE</scope>
</reference>
<dbReference type="Gene3D" id="1.10.8.60">
    <property type="match status" value="1"/>
</dbReference>
<keyword evidence="6" id="KW-0645">Protease</keyword>
<dbReference type="GO" id="GO:0034605">
    <property type="term" value="P:cellular response to heat"/>
    <property type="evidence" value="ECO:0007669"/>
    <property type="project" value="TreeGrafter"/>
</dbReference>
<dbReference type="PANTHER" id="PTHR11638">
    <property type="entry name" value="ATP-DEPENDENT CLP PROTEASE"/>
    <property type="match status" value="1"/>
</dbReference>
<gene>
    <name evidence="6" type="primary">clpC_12</name>
    <name evidence="6" type="ORF">SDC9_55253</name>
</gene>
<dbReference type="PANTHER" id="PTHR11638:SF18">
    <property type="entry name" value="HEAT SHOCK PROTEIN 104"/>
    <property type="match status" value="1"/>
</dbReference>
<dbReference type="InterPro" id="IPR001270">
    <property type="entry name" value="ClpA/B"/>
</dbReference>
<dbReference type="Pfam" id="PF10431">
    <property type="entry name" value="ClpB_D2-small"/>
    <property type="match status" value="1"/>
</dbReference>
<dbReference type="AlphaFoldDB" id="A0A644WYZ9"/>
<evidence type="ECO:0000256" key="3">
    <source>
        <dbReference type="ARBA" id="ARBA00023186"/>
    </source>
</evidence>
<dbReference type="InterPro" id="IPR027417">
    <property type="entry name" value="P-loop_NTPase"/>
</dbReference>
<dbReference type="SUPFAM" id="SSF52540">
    <property type="entry name" value="P-loop containing nucleoside triphosphate hydrolases"/>
    <property type="match status" value="1"/>
</dbReference>
<evidence type="ECO:0000256" key="1">
    <source>
        <dbReference type="ARBA" id="ARBA00022741"/>
    </source>
</evidence>
<keyword evidence="6" id="KW-0378">Hydrolase</keyword>
<dbReference type="Gene3D" id="3.40.50.300">
    <property type="entry name" value="P-loop containing nucleotide triphosphate hydrolases"/>
    <property type="match status" value="1"/>
</dbReference>
<dbReference type="InterPro" id="IPR028299">
    <property type="entry name" value="ClpA/B_CS2"/>
</dbReference>
<dbReference type="SMART" id="SM01086">
    <property type="entry name" value="ClpB_D2-small"/>
    <property type="match status" value="1"/>
</dbReference>
<feature type="domain" description="AAA+ ATPase" evidence="4">
    <location>
        <begin position="1"/>
        <end position="161"/>
    </location>
</feature>
<evidence type="ECO:0000256" key="2">
    <source>
        <dbReference type="ARBA" id="ARBA00022840"/>
    </source>
</evidence>
<dbReference type="InterPro" id="IPR003959">
    <property type="entry name" value="ATPase_AAA_core"/>
</dbReference>
<dbReference type="SMART" id="SM00382">
    <property type="entry name" value="AAA"/>
    <property type="match status" value="1"/>
</dbReference>
<dbReference type="GO" id="GO:0008233">
    <property type="term" value="F:peptidase activity"/>
    <property type="evidence" value="ECO:0007669"/>
    <property type="project" value="UniProtKB-KW"/>
</dbReference>
<name>A0A644WYZ9_9ZZZZ</name>
<dbReference type="PRINTS" id="PR00300">
    <property type="entry name" value="CLPPROTEASEA"/>
</dbReference>
<dbReference type="InterPro" id="IPR003593">
    <property type="entry name" value="AAA+_ATPase"/>
</dbReference>
<evidence type="ECO:0000313" key="6">
    <source>
        <dbReference type="EMBL" id="MPM08937.1"/>
    </source>
</evidence>
<dbReference type="InterPro" id="IPR050130">
    <property type="entry name" value="ClpA_ClpB"/>
</dbReference>